<dbReference type="Proteomes" id="UP000274504">
    <property type="component" value="Unassembled WGS sequence"/>
</dbReference>
<evidence type="ECO:0000313" key="4">
    <source>
        <dbReference type="Proteomes" id="UP000274504"/>
    </source>
</evidence>
<organism evidence="5">
    <name type="scientific">Hymenolepis diminuta</name>
    <name type="common">Rat tapeworm</name>
    <dbReference type="NCBI Taxonomy" id="6216"/>
    <lineage>
        <taxon>Eukaryota</taxon>
        <taxon>Metazoa</taxon>
        <taxon>Spiralia</taxon>
        <taxon>Lophotrochozoa</taxon>
        <taxon>Platyhelminthes</taxon>
        <taxon>Cestoda</taxon>
        <taxon>Eucestoda</taxon>
        <taxon>Cyclophyllidea</taxon>
        <taxon>Hymenolepididae</taxon>
        <taxon>Hymenolepis</taxon>
    </lineage>
</organism>
<evidence type="ECO:0000313" key="3">
    <source>
        <dbReference type="EMBL" id="VDL60549.1"/>
    </source>
</evidence>
<gene>
    <name evidence="3" type="ORF">HDID_LOCUS8231</name>
</gene>
<feature type="chain" id="PRO_5043131463" evidence="2">
    <location>
        <begin position="19"/>
        <end position="455"/>
    </location>
</feature>
<feature type="signal peptide" evidence="2">
    <location>
        <begin position="1"/>
        <end position="18"/>
    </location>
</feature>
<reference evidence="5" key="1">
    <citation type="submission" date="2017-02" db="UniProtKB">
        <authorList>
            <consortium name="WormBaseParasite"/>
        </authorList>
    </citation>
    <scope>IDENTIFICATION</scope>
</reference>
<keyword evidence="2" id="KW-0732">Signal</keyword>
<name>A0A0R3SSG3_HYMDI</name>
<feature type="region of interest" description="Disordered" evidence="1">
    <location>
        <begin position="64"/>
        <end position="83"/>
    </location>
</feature>
<dbReference type="EMBL" id="UYSG01011050">
    <property type="protein sequence ID" value="VDL60549.1"/>
    <property type="molecule type" value="Genomic_DNA"/>
</dbReference>
<evidence type="ECO:0000313" key="5">
    <source>
        <dbReference type="WBParaSite" id="HDID_0000823301-mRNA-1"/>
    </source>
</evidence>
<sequence>MAYDRLLVYFLLVGFSAGIVIKTTEVPKCDCTARVIPGFCYYYCYQQKASTSAPQTEQVLPVHDSYTQQPRQSQSNPQTRKHVRQTNYTNYPQAPQHFCSGCCPQHPRQYQPNSGWQNNCPNCPDGNCPQLNCGESWSWQPQGCPNCPIAPNESQQPPGWRGQNCPSGVCPQLPQCPQFYYERRIEMHVYNETSSCEPYGCGYYYGESYGYSWSTLYASYPGFEDHERINSPIKREILVSMPNIGYSSGNNLFFVNPSFARYIIARHWDPAGLLAHMDEPVLYKMIAINPGLDKRIASFTAEQIGAIFNRIYNHCHFLHKFSKKAQNTIMLKVMHLQNCKQTTTTTVTTAATPTTVKPVTSLYTEEEIAAIETKIPKFRKLLRAIPLETANKLKQKAMDNFPVLFLHLPGDVIKNINNFLNVFSDPVKQSPKFIMERTVGKSKDLFSLLVRQMFV</sequence>
<dbReference type="WBParaSite" id="HDID_0000823301-mRNA-1">
    <property type="protein sequence ID" value="HDID_0000823301-mRNA-1"/>
    <property type="gene ID" value="HDID_0000823301"/>
</dbReference>
<accession>A0A0R3SSG3</accession>
<protein>
    <submittedName>
        <fullName evidence="3 5">Uncharacterized protein</fullName>
    </submittedName>
</protein>
<feature type="compositionally biased region" description="Polar residues" evidence="1">
    <location>
        <begin position="65"/>
        <end position="78"/>
    </location>
</feature>
<evidence type="ECO:0000256" key="1">
    <source>
        <dbReference type="SAM" id="MobiDB-lite"/>
    </source>
</evidence>
<dbReference type="AlphaFoldDB" id="A0A0R3SSG3"/>
<reference evidence="3 4" key="2">
    <citation type="submission" date="2018-11" db="EMBL/GenBank/DDBJ databases">
        <authorList>
            <consortium name="Pathogen Informatics"/>
        </authorList>
    </citation>
    <scope>NUCLEOTIDE SEQUENCE [LARGE SCALE GENOMIC DNA]</scope>
</reference>
<evidence type="ECO:0000256" key="2">
    <source>
        <dbReference type="SAM" id="SignalP"/>
    </source>
</evidence>
<proteinExistence type="predicted"/>